<reference evidence="4 5" key="1">
    <citation type="submission" date="2018-05" db="EMBL/GenBank/DDBJ databases">
        <title>Genome sequencing and assembly of the regulated plant pathogen Lachnellula willkommii and related sister species for the development of diagnostic species identification markers.</title>
        <authorList>
            <person name="Giroux E."/>
            <person name="Bilodeau G."/>
        </authorList>
    </citation>
    <scope>NUCLEOTIDE SEQUENCE [LARGE SCALE GENOMIC DNA]</scope>
    <source>
        <strain evidence="4 5">CBS 160.35</strain>
    </source>
</reference>
<evidence type="ECO:0000256" key="1">
    <source>
        <dbReference type="SAM" id="Phobius"/>
    </source>
</evidence>
<keyword evidence="1" id="KW-1133">Transmembrane helix</keyword>
<dbReference type="InterPro" id="IPR008928">
    <property type="entry name" value="6-hairpin_glycosidase_sf"/>
</dbReference>
<dbReference type="InterPro" id="IPR012341">
    <property type="entry name" value="6hp_glycosidase-like_sf"/>
</dbReference>
<dbReference type="Pfam" id="PF17390">
    <property type="entry name" value="Bac_rhamnosid_C"/>
    <property type="match status" value="1"/>
</dbReference>
<dbReference type="AlphaFoldDB" id="A0A8H8UEB4"/>
<feature type="transmembrane region" description="Helical" evidence="1">
    <location>
        <begin position="15"/>
        <end position="34"/>
    </location>
</feature>
<dbReference type="PANTHER" id="PTHR34987">
    <property type="entry name" value="C, PUTATIVE (AFU_ORTHOLOGUE AFUA_3G02880)-RELATED"/>
    <property type="match status" value="1"/>
</dbReference>
<keyword evidence="5" id="KW-1185">Reference proteome</keyword>
<name>A0A8H8UEB4_9HELO</name>
<gene>
    <name evidence="4" type="ORF">LOCC1_G004981</name>
</gene>
<evidence type="ECO:0008006" key="6">
    <source>
        <dbReference type="Google" id="ProtNLM"/>
    </source>
</evidence>
<organism evidence="4 5">
    <name type="scientific">Lachnellula occidentalis</name>
    <dbReference type="NCBI Taxonomy" id="215460"/>
    <lineage>
        <taxon>Eukaryota</taxon>
        <taxon>Fungi</taxon>
        <taxon>Dikarya</taxon>
        <taxon>Ascomycota</taxon>
        <taxon>Pezizomycotina</taxon>
        <taxon>Leotiomycetes</taxon>
        <taxon>Helotiales</taxon>
        <taxon>Lachnaceae</taxon>
        <taxon>Lachnellula</taxon>
    </lineage>
</organism>
<dbReference type="EMBL" id="QGMI01000440">
    <property type="protein sequence ID" value="TVY40665.1"/>
    <property type="molecule type" value="Genomic_DNA"/>
</dbReference>
<dbReference type="SUPFAM" id="SSF48208">
    <property type="entry name" value="Six-hairpin glycosidases"/>
    <property type="match status" value="1"/>
</dbReference>
<evidence type="ECO:0000313" key="4">
    <source>
        <dbReference type="EMBL" id="TVY40665.1"/>
    </source>
</evidence>
<evidence type="ECO:0000313" key="5">
    <source>
        <dbReference type="Proteomes" id="UP000443090"/>
    </source>
</evidence>
<proteinExistence type="predicted"/>
<evidence type="ECO:0000259" key="3">
    <source>
        <dbReference type="Pfam" id="PF17390"/>
    </source>
</evidence>
<dbReference type="InterPro" id="IPR035396">
    <property type="entry name" value="Bac_rhamnosid6H"/>
</dbReference>
<dbReference type="Pfam" id="PF17389">
    <property type="entry name" value="Bac_rhamnosid6H"/>
    <property type="match status" value="1"/>
</dbReference>
<dbReference type="OrthoDB" id="10036721at2759"/>
<keyword evidence="1" id="KW-0472">Membrane</keyword>
<dbReference type="Gene3D" id="2.60.420.10">
    <property type="entry name" value="Maltose phosphorylase, domain 3"/>
    <property type="match status" value="1"/>
</dbReference>
<accession>A0A8H8UEB4</accession>
<dbReference type="InterPro" id="IPR035398">
    <property type="entry name" value="Bac_rhamnosid_C"/>
</dbReference>
<feature type="domain" description="Alpha-L-rhamnosidase C-terminal" evidence="3">
    <location>
        <begin position="608"/>
        <end position="671"/>
    </location>
</feature>
<dbReference type="Gene3D" id="1.50.10.10">
    <property type="match status" value="1"/>
</dbReference>
<protein>
    <recommendedName>
        <fullName evidence="6">Alpha-L-rhamnosidase six-hairpin glycosidase domain-containing protein</fullName>
    </recommendedName>
</protein>
<dbReference type="GO" id="GO:0003824">
    <property type="term" value="F:catalytic activity"/>
    <property type="evidence" value="ECO:0007669"/>
    <property type="project" value="UniProtKB-ARBA"/>
</dbReference>
<evidence type="ECO:0000259" key="2">
    <source>
        <dbReference type="Pfam" id="PF17389"/>
    </source>
</evidence>
<dbReference type="Proteomes" id="UP000443090">
    <property type="component" value="Unassembled WGS sequence"/>
</dbReference>
<sequence length="712" mass="76644">MDQYQPRALLSTDRLIAIITMFLFTLIVTLAATLPRHSLIAAAGCWRDTPCTGPSTASFPGQWDQYNYSPTSRTVNPVRILSSSNTLLSDFPGPSTLSGNGSLLVFDFGKEVAGIATISYSAKGQGTLGLAFTEAKNWTGEYSDGTNGYYDFVSEGALYGNVTSTAEANYTMPVDKLRGGFRYLSVFSVADFSNGTEDEGQIEIDILDVSLELSYQPSWSNLRAYQGYFSSSDDLLNKIWYAGAYTLQTNAIPPNTGRHQVNPGWENDENLNLNTDGGTIYVDGSKRDRTVWAGDLTVALPSILISTGDLDGIKNTIQVLLNDQQPTGELPFAGPGLNIFGSDTYHMATLIGTHDYFLFTGDTEFLSGNWDRYKAGMKFITDKIDSSGLLSVTGTNDWGRRATQGAHNTEANMFMYQALTAGSALANWTGDSASASAWSSLAVTLKTAVNNLNWDASVGAFKNSDTDASVHPEDGNSLALLYSVADASKVQSISTQLTSNWGPIGAICPELPNNIVPYIEGFEIKGHLVAHQATRALDLIRRSWGWYLNNPYGTESTVIEGYLADGTFGYRADDGYSNDYAYTSHAHGWSTGPTDALTSYIVGYTLTAPGGSQWQIAPQFGDLTHAEGGFTTPLGKFAANWHTFDGGYRIDWGAPAGTTGVLVLPGANGVAPTVVKDGQSMAKVDAQYDATAQTYTIPFQADGGPHFVNVTY</sequence>
<feature type="domain" description="Alpha-L-rhamnosidase six-hairpin glycosidase" evidence="2">
    <location>
        <begin position="280"/>
        <end position="485"/>
    </location>
</feature>
<dbReference type="GO" id="GO:0005975">
    <property type="term" value="P:carbohydrate metabolic process"/>
    <property type="evidence" value="ECO:0007669"/>
    <property type="project" value="InterPro"/>
</dbReference>
<comment type="caution">
    <text evidence="4">The sequence shown here is derived from an EMBL/GenBank/DDBJ whole genome shotgun (WGS) entry which is preliminary data.</text>
</comment>
<keyword evidence="1" id="KW-0812">Transmembrane</keyword>
<dbReference type="PANTHER" id="PTHR34987:SF5">
    <property type="entry name" value="ALPHA-RHAMNOSIDASE"/>
    <property type="match status" value="1"/>
</dbReference>